<dbReference type="GO" id="GO:0005886">
    <property type="term" value="C:plasma membrane"/>
    <property type="evidence" value="ECO:0007669"/>
    <property type="project" value="UniProtKB-SubCell"/>
</dbReference>
<keyword evidence="4 7" id="KW-1133">Transmembrane helix</keyword>
<evidence type="ECO:0000313" key="11">
    <source>
        <dbReference type="Proteomes" id="UP000018466"/>
    </source>
</evidence>
<evidence type="ECO:0000259" key="9">
    <source>
        <dbReference type="Pfam" id="PF12704"/>
    </source>
</evidence>
<dbReference type="Pfam" id="PF12704">
    <property type="entry name" value="MacB_PCD"/>
    <property type="match status" value="1"/>
</dbReference>
<dbReference type="PANTHER" id="PTHR30572:SF4">
    <property type="entry name" value="ABC TRANSPORTER PERMEASE YTRF"/>
    <property type="match status" value="1"/>
</dbReference>
<feature type="transmembrane region" description="Helical" evidence="7">
    <location>
        <begin position="20"/>
        <end position="40"/>
    </location>
</feature>
<evidence type="ECO:0000256" key="3">
    <source>
        <dbReference type="ARBA" id="ARBA00022692"/>
    </source>
</evidence>
<evidence type="ECO:0000313" key="10">
    <source>
        <dbReference type="EMBL" id="EHO16541.1"/>
    </source>
</evidence>
<keyword evidence="3 7" id="KW-0812">Transmembrane</keyword>
<name>A0AA37DG10_9FIRM</name>
<dbReference type="GO" id="GO:0022857">
    <property type="term" value="F:transmembrane transporter activity"/>
    <property type="evidence" value="ECO:0007669"/>
    <property type="project" value="TreeGrafter"/>
</dbReference>
<dbReference type="Pfam" id="PF02687">
    <property type="entry name" value="FtsX"/>
    <property type="match status" value="1"/>
</dbReference>
<dbReference type="InterPro" id="IPR025857">
    <property type="entry name" value="MacB_PCD"/>
</dbReference>
<feature type="transmembrane region" description="Helical" evidence="7">
    <location>
        <begin position="271"/>
        <end position="294"/>
    </location>
</feature>
<evidence type="ECO:0008006" key="12">
    <source>
        <dbReference type="Google" id="ProtNLM"/>
    </source>
</evidence>
<evidence type="ECO:0000256" key="7">
    <source>
        <dbReference type="SAM" id="Phobius"/>
    </source>
</evidence>
<evidence type="ECO:0000256" key="5">
    <source>
        <dbReference type="ARBA" id="ARBA00023136"/>
    </source>
</evidence>
<feature type="transmembrane region" description="Helical" evidence="7">
    <location>
        <begin position="315"/>
        <end position="343"/>
    </location>
</feature>
<dbReference type="RefSeq" id="WP_009533073.1">
    <property type="nucleotide sequence ID" value="NZ_JH590863.1"/>
</dbReference>
<gene>
    <name evidence="10" type="ORF">HMPREF9623_01240</name>
</gene>
<evidence type="ECO:0000256" key="2">
    <source>
        <dbReference type="ARBA" id="ARBA00022475"/>
    </source>
</evidence>
<protein>
    <recommendedName>
        <fullName evidence="12">ABC transporter permease</fullName>
    </recommendedName>
</protein>
<dbReference type="PANTHER" id="PTHR30572">
    <property type="entry name" value="MEMBRANE COMPONENT OF TRANSPORTER-RELATED"/>
    <property type="match status" value="1"/>
</dbReference>
<feature type="domain" description="MacB-like periplasmic core" evidence="9">
    <location>
        <begin position="19"/>
        <end position="237"/>
    </location>
</feature>
<dbReference type="AlphaFoldDB" id="A0AA37DG10"/>
<dbReference type="Proteomes" id="UP000018466">
    <property type="component" value="Unassembled WGS sequence"/>
</dbReference>
<dbReference type="InterPro" id="IPR050250">
    <property type="entry name" value="Macrolide_Exporter_MacB"/>
</dbReference>
<evidence type="ECO:0000256" key="6">
    <source>
        <dbReference type="ARBA" id="ARBA00038076"/>
    </source>
</evidence>
<evidence type="ECO:0000259" key="8">
    <source>
        <dbReference type="Pfam" id="PF02687"/>
    </source>
</evidence>
<dbReference type="EMBL" id="AGEL01000007">
    <property type="protein sequence ID" value="EHO16541.1"/>
    <property type="molecule type" value="Genomic_DNA"/>
</dbReference>
<evidence type="ECO:0000256" key="4">
    <source>
        <dbReference type="ARBA" id="ARBA00022989"/>
    </source>
</evidence>
<accession>A0AA37DG10</accession>
<proteinExistence type="inferred from homology"/>
<keyword evidence="2" id="KW-1003">Cell membrane</keyword>
<dbReference type="GeneID" id="86940999"/>
<comment type="caution">
    <text evidence="10">The sequence shown here is derived from an EMBL/GenBank/DDBJ whole genome shotgun (WGS) entry which is preliminary data.</text>
</comment>
<organism evidence="10 11">
    <name type="scientific">Stomatobaculum longum</name>
    <dbReference type="NCBI Taxonomy" id="796942"/>
    <lineage>
        <taxon>Bacteria</taxon>
        <taxon>Bacillati</taxon>
        <taxon>Bacillota</taxon>
        <taxon>Clostridia</taxon>
        <taxon>Lachnospirales</taxon>
        <taxon>Lachnospiraceae</taxon>
        <taxon>Stomatobaculum</taxon>
    </lineage>
</organism>
<reference evidence="10 11" key="1">
    <citation type="submission" date="2011-10" db="EMBL/GenBank/DDBJ databases">
        <title>The Genome Sequence of Lachnospiraceae bacterium ACC2.</title>
        <authorList>
            <consortium name="The Broad Institute Genome Sequencing Platform"/>
            <person name="Earl A."/>
            <person name="Ward D."/>
            <person name="Feldgarden M."/>
            <person name="Gevers D."/>
            <person name="Sizova M."/>
            <person name="Hazen A."/>
            <person name="Epstein S."/>
            <person name="Young S.K."/>
            <person name="Zeng Q."/>
            <person name="Gargeya S."/>
            <person name="Fitzgerald M."/>
            <person name="Haas B."/>
            <person name="Abouelleil A."/>
            <person name="Alvarado L."/>
            <person name="Arachchi H.M."/>
            <person name="Berlin A."/>
            <person name="Brown A."/>
            <person name="Chapman S.B."/>
            <person name="Chen Z."/>
            <person name="Dunbar C."/>
            <person name="Freedman E."/>
            <person name="Gearin G."/>
            <person name="Goldberg J."/>
            <person name="Griggs A."/>
            <person name="Gujja S."/>
            <person name="Heiman D."/>
            <person name="Howarth C."/>
            <person name="Larson L."/>
            <person name="Lui A."/>
            <person name="MacDonald P.J.P."/>
            <person name="Montmayeur A."/>
            <person name="Murphy C."/>
            <person name="Neiman D."/>
            <person name="Pearson M."/>
            <person name="Priest M."/>
            <person name="Roberts A."/>
            <person name="Saif S."/>
            <person name="Shea T."/>
            <person name="Shenoy N."/>
            <person name="Sisk P."/>
            <person name="Stolte C."/>
            <person name="Sykes S."/>
            <person name="Wortman J."/>
            <person name="Nusbaum C."/>
            <person name="Birren B."/>
        </authorList>
    </citation>
    <scope>NUCLEOTIDE SEQUENCE [LARGE SCALE GENOMIC DNA]</scope>
    <source>
        <strain evidence="10 11">ACC2</strain>
    </source>
</reference>
<feature type="domain" description="ABC3 transporter permease C-terminal" evidence="8">
    <location>
        <begin position="276"/>
        <end position="388"/>
    </location>
</feature>
<feature type="transmembrane region" description="Helical" evidence="7">
    <location>
        <begin position="349"/>
        <end position="375"/>
    </location>
</feature>
<dbReference type="InterPro" id="IPR003838">
    <property type="entry name" value="ABC3_permease_C"/>
</dbReference>
<comment type="subcellular location">
    <subcellularLocation>
        <location evidence="1">Cell membrane</location>
        <topology evidence="1">Multi-pass membrane protein</topology>
    </subcellularLocation>
</comment>
<comment type="similarity">
    <text evidence="6">Belongs to the ABC-4 integral membrane protein family.</text>
</comment>
<sequence length="395" mass="41930">MLQSFKLALKSIWSNKMRSALTMFGIVIGVASVIILVSLLNGYMQNQLSQWADLGAKNINVTVVNQPSRSVSLEDMYAFRDANSTLFEGVSPAVSPGNGTLKVGSVKSESTTITGVSETYAALTEKTVAEGRFLNYADVVAKQEVCVLGAYPAQKLFGSSDAALGQNVTLGGKNLQVVGVLTRKSKGRMEESGTDDVMLLPYSTALRFSGTSKPGAYVFSTASTDKAQASAAKQALQDYLYSIFRDKKNYHLMAMSEMLDQINKMMAQMSVLMGGIAGISLFVAGVGVMNIMLVSVTERTREIGIRKALGARPGVILQQFVLEAITTSVFGGLIGIGIGSGILNIVTIFLGYSVAATPSAVFISFTVSVAIGLLFGYMPAKRAAALNPIDALRSE</sequence>
<keyword evidence="5 7" id="KW-0472">Membrane</keyword>
<keyword evidence="11" id="KW-1185">Reference proteome</keyword>
<evidence type="ECO:0000256" key="1">
    <source>
        <dbReference type="ARBA" id="ARBA00004651"/>
    </source>
</evidence>